<dbReference type="Proteomes" id="UP000020681">
    <property type="component" value="Unassembled WGS sequence"/>
</dbReference>
<protein>
    <submittedName>
        <fullName evidence="1">Non-ribosomal peptide synthetase domain protein</fullName>
    </submittedName>
</protein>
<dbReference type="EMBL" id="JAOL01000101">
    <property type="protein sequence ID" value="EUA90611.1"/>
    <property type="molecule type" value="Genomic_DNA"/>
</dbReference>
<reference evidence="1 2" key="1">
    <citation type="submission" date="2014-01" db="EMBL/GenBank/DDBJ databases">
        <authorList>
            <person name="Dobos K."/>
            <person name="Lenaerts A."/>
            <person name="Ordway D."/>
            <person name="DeGroote M.A."/>
            <person name="Parker T."/>
            <person name="Sizemore C."/>
            <person name="Tallon L.J."/>
            <person name="Sadzewicz L.K."/>
            <person name="Sengamalay N."/>
            <person name="Fraser C.M."/>
            <person name="Hine E."/>
            <person name="Shefchek K.A."/>
            <person name="Das S.P."/>
            <person name="Tettelin H."/>
        </authorList>
    </citation>
    <scope>NUCLEOTIDE SEQUENCE [LARGE SCALE GENOMIC DNA]</scope>
    <source>
        <strain evidence="1 2">Harvey</strain>
    </source>
</reference>
<sequence>MAQRLTGLLMVLAADPRGGCHQSTCSISSSAAGSIRG</sequence>
<accession>A0ABN0R0H3</accession>
<evidence type="ECO:0000313" key="1">
    <source>
        <dbReference type="EMBL" id="EUA90611.1"/>
    </source>
</evidence>
<keyword evidence="2" id="KW-1185">Reference proteome</keyword>
<proteinExistence type="predicted"/>
<organism evidence="1 2">
    <name type="scientific">Mycobacterium ulcerans str. Harvey</name>
    <dbReference type="NCBI Taxonomy" id="1299332"/>
    <lineage>
        <taxon>Bacteria</taxon>
        <taxon>Bacillati</taxon>
        <taxon>Actinomycetota</taxon>
        <taxon>Actinomycetes</taxon>
        <taxon>Mycobacteriales</taxon>
        <taxon>Mycobacteriaceae</taxon>
        <taxon>Mycobacterium</taxon>
        <taxon>Mycobacterium ulcerans group</taxon>
    </lineage>
</organism>
<evidence type="ECO:0000313" key="2">
    <source>
        <dbReference type="Proteomes" id="UP000020681"/>
    </source>
</evidence>
<gene>
    <name evidence="1" type="ORF">I551_2910</name>
</gene>
<comment type="caution">
    <text evidence="1">The sequence shown here is derived from an EMBL/GenBank/DDBJ whole genome shotgun (WGS) entry which is preliminary data.</text>
</comment>
<name>A0ABN0R0H3_MYCUL</name>